<dbReference type="EMBL" id="QEKY01000003">
    <property type="protein sequence ID" value="PVZ13338.1"/>
    <property type="molecule type" value="Genomic_DNA"/>
</dbReference>
<dbReference type="Proteomes" id="UP000245462">
    <property type="component" value="Unassembled WGS sequence"/>
</dbReference>
<evidence type="ECO:0000313" key="2">
    <source>
        <dbReference type="Proteomes" id="UP000245462"/>
    </source>
</evidence>
<reference evidence="1 2" key="1">
    <citation type="submission" date="2018-04" db="EMBL/GenBank/DDBJ databases">
        <title>Genomic Encyclopedia of Type Strains, Phase IV (KMG-IV): sequencing the most valuable type-strain genomes for metagenomic binning, comparative biology and taxonomic classification.</title>
        <authorList>
            <person name="Goeker M."/>
        </authorList>
    </citation>
    <scope>NUCLEOTIDE SEQUENCE [LARGE SCALE GENOMIC DNA]</scope>
    <source>
        <strain evidence="1 2">DSM 28520</strain>
    </source>
</reference>
<organism evidence="1 2">
    <name type="scientific">Porphyromonas loveana</name>
    <dbReference type="NCBI Taxonomy" id="1884669"/>
    <lineage>
        <taxon>Bacteria</taxon>
        <taxon>Pseudomonadati</taxon>
        <taxon>Bacteroidota</taxon>
        <taxon>Bacteroidia</taxon>
        <taxon>Bacteroidales</taxon>
        <taxon>Porphyromonadaceae</taxon>
        <taxon>Porphyromonas</taxon>
    </lineage>
</organism>
<dbReference type="Pfam" id="PF06996">
    <property type="entry name" value="T6SS_TssG"/>
    <property type="match status" value="1"/>
</dbReference>
<protein>
    <submittedName>
        <fullName evidence="1">Type VI secretion system (T6SS) VasB/ImpH family protein</fullName>
    </submittedName>
</protein>
<name>A0A2U1FMC6_9PORP</name>
<dbReference type="InterPro" id="IPR010732">
    <property type="entry name" value="T6SS_TssG-like"/>
</dbReference>
<proteinExistence type="predicted"/>
<keyword evidence="2" id="KW-1185">Reference proteome</keyword>
<sequence length="318" mass="36871">MKRYKSPSGQNTLPLVNSLYTNYKTEVYVSGLIERGVVPIDRIRILRKGKSHRGHAKEVDRASWEHTQDGLEEHLCIYVHKRDLYDSLPEGLFHSLSISERKKGKTGIVNMIRKAREEEFHARFFFKPFEMAIDRMLVSAQLYEQCLEKRDMHREFICLLDNDWKILRNMPLDKALFILNFLPQSYRVVETRQIAQILSVFLDCSVCVEQEQKIMTFKDGNRWHLGDGRLGLSTFMGGTLTDSFSVFNVRVEGLLRRHCGLIHEDNPARIQLHRILDLFLPADAEVCLTFKIAKQEGNFTLSDHSNEVPLLGFTTLLS</sequence>
<comment type="caution">
    <text evidence="1">The sequence shown here is derived from an EMBL/GenBank/DDBJ whole genome shotgun (WGS) entry which is preliminary data.</text>
</comment>
<accession>A0A2U1FMC6</accession>
<evidence type="ECO:0000313" key="1">
    <source>
        <dbReference type="EMBL" id="PVZ13338.1"/>
    </source>
</evidence>
<dbReference type="AlphaFoldDB" id="A0A2U1FMC6"/>
<gene>
    <name evidence="1" type="ORF">C7382_10331</name>
</gene>
<dbReference type="OrthoDB" id="1411058at2"/>